<dbReference type="Gene3D" id="3.30.1330.200">
    <property type="match status" value="1"/>
</dbReference>
<keyword evidence="1 3" id="KW-0145">Chemotaxis</keyword>
<dbReference type="InterPro" id="IPR038592">
    <property type="entry name" value="CheD-like_sf"/>
</dbReference>
<dbReference type="SUPFAM" id="SSF64438">
    <property type="entry name" value="CNF1/YfiH-like putative cysteine hydrolases"/>
    <property type="match status" value="1"/>
</dbReference>
<dbReference type="EMBL" id="JAAKYA010000012">
    <property type="protein sequence ID" value="NGO38240.1"/>
    <property type="molecule type" value="Genomic_DNA"/>
</dbReference>
<dbReference type="PANTHER" id="PTHR35147:SF1">
    <property type="entry name" value="CHEMORECEPTOR GLUTAMINE DEAMIDASE CHED-RELATED"/>
    <property type="match status" value="1"/>
</dbReference>
<dbReference type="CDD" id="cd16352">
    <property type="entry name" value="CheD"/>
    <property type="match status" value="1"/>
</dbReference>
<name>A0A6M1RYI5_9BACT</name>
<comment type="similarity">
    <text evidence="3">Belongs to the CheD family.</text>
</comment>
<dbReference type="Proteomes" id="UP000477311">
    <property type="component" value="Unassembled WGS sequence"/>
</dbReference>
<dbReference type="AlphaFoldDB" id="A0A6M1RYI5"/>
<protein>
    <recommendedName>
        <fullName evidence="3">Probable chemoreceptor glutamine deamidase CheD</fullName>
        <ecNumber evidence="3">3.5.1.44</ecNumber>
    </recommendedName>
</protein>
<dbReference type="GO" id="GO:0050568">
    <property type="term" value="F:protein-glutamine glutaminase activity"/>
    <property type="evidence" value="ECO:0007669"/>
    <property type="project" value="UniProtKB-UniRule"/>
</dbReference>
<gene>
    <name evidence="3" type="primary">cheD</name>
    <name evidence="4" type="ORF">G4L39_02360</name>
</gene>
<accession>A0A6M1RYI5</accession>
<dbReference type="InterPro" id="IPR011324">
    <property type="entry name" value="Cytotoxic_necrot_fac-like_cat"/>
</dbReference>
<evidence type="ECO:0000256" key="1">
    <source>
        <dbReference type="ARBA" id="ARBA00022500"/>
    </source>
</evidence>
<dbReference type="EC" id="3.5.1.44" evidence="3"/>
<keyword evidence="5" id="KW-1185">Reference proteome</keyword>
<dbReference type="PANTHER" id="PTHR35147">
    <property type="entry name" value="CHEMORECEPTOR GLUTAMINE DEAMIDASE CHED-RELATED"/>
    <property type="match status" value="1"/>
</dbReference>
<comment type="catalytic activity">
    <reaction evidence="3">
        <text>L-glutaminyl-[protein] + H2O = L-glutamyl-[protein] + NH4(+)</text>
        <dbReference type="Rhea" id="RHEA:16441"/>
        <dbReference type="Rhea" id="RHEA-COMP:10207"/>
        <dbReference type="Rhea" id="RHEA-COMP:10208"/>
        <dbReference type="ChEBI" id="CHEBI:15377"/>
        <dbReference type="ChEBI" id="CHEBI:28938"/>
        <dbReference type="ChEBI" id="CHEBI:29973"/>
        <dbReference type="ChEBI" id="CHEBI:30011"/>
        <dbReference type="EC" id="3.5.1.44"/>
    </reaction>
</comment>
<evidence type="ECO:0000313" key="4">
    <source>
        <dbReference type="EMBL" id="NGO38240.1"/>
    </source>
</evidence>
<keyword evidence="2 3" id="KW-0378">Hydrolase</keyword>
<organism evidence="4 5">
    <name type="scientific">Limisphaera ngatamarikiensis</name>
    <dbReference type="NCBI Taxonomy" id="1324935"/>
    <lineage>
        <taxon>Bacteria</taxon>
        <taxon>Pseudomonadati</taxon>
        <taxon>Verrucomicrobiota</taxon>
        <taxon>Verrucomicrobiia</taxon>
        <taxon>Limisphaerales</taxon>
        <taxon>Limisphaeraceae</taxon>
        <taxon>Limisphaera</taxon>
    </lineage>
</organism>
<dbReference type="GO" id="GO:0006935">
    <property type="term" value="P:chemotaxis"/>
    <property type="evidence" value="ECO:0007669"/>
    <property type="project" value="UniProtKB-UniRule"/>
</dbReference>
<evidence type="ECO:0000256" key="2">
    <source>
        <dbReference type="ARBA" id="ARBA00022801"/>
    </source>
</evidence>
<sequence length="172" mass="18175">MPVPTQWVIAPPRKTVVVKVADAAASNDTGADLVTHSLGSCLGVTFYDPVAHVGGLLHVMLPDSSIDPARAHQNPCLFVDTGVVRLLQMFARVGGVAGRAVIKVAGGAQMLDEKGVFRIGERNVQALQRVLAAQSLRVSAWEVGGVISRTLRLNIATGEVTIQSPGQPPRRL</sequence>
<dbReference type="InterPro" id="IPR005659">
    <property type="entry name" value="Chemorcpt_Glu_NH3ase_CheD"/>
</dbReference>
<dbReference type="RefSeq" id="WP_165105597.1">
    <property type="nucleotide sequence ID" value="NZ_JAAKYA010000012.1"/>
</dbReference>
<evidence type="ECO:0000313" key="5">
    <source>
        <dbReference type="Proteomes" id="UP000477311"/>
    </source>
</evidence>
<comment type="function">
    <text evidence="3">Probably deamidates glutamine residues to glutamate on methyl-accepting chemotaxis receptors (MCPs), playing an important role in chemotaxis.</text>
</comment>
<reference evidence="4 5" key="1">
    <citation type="submission" date="2020-02" db="EMBL/GenBank/DDBJ databases">
        <title>Draft genome sequence of Limisphaera ngatamarikiensis NGM72.4T, a thermophilic Verrucomicrobia grouped in subdivision 3.</title>
        <authorList>
            <person name="Carere C.R."/>
            <person name="Steen J."/>
            <person name="Hugenholtz P."/>
            <person name="Stott M.B."/>
        </authorList>
    </citation>
    <scope>NUCLEOTIDE SEQUENCE [LARGE SCALE GENOMIC DNA]</scope>
    <source>
        <strain evidence="4 5">NGM72.4</strain>
    </source>
</reference>
<dbReference type="HAMAP" id="MF_01440">
    <property type="entry name" value="CheD"/>
    <property type="match status" value="1"/>
</dbReference>
<dbReference type="Pfam" id="PF03975">
    <property type="entry name" value="CheD"/>
    <property type="match status" value="1"/>
</dbReference>
<proteinExistence type="inferred from homology"/>
<evidence type="ECO:0000256" key="3">
    <source>
        <dbReference type="HAMAP-Rule" id="MF_01440"/>
    </source>
</evidence>
<comment type="caution">
    <text evidence="4">The sequence shown here is derived from an EMBL/GenBank/DDBJ whole genome shotgun (WGS) entry which is preliminary data.</text>
</comment>